<dbReference type="PANTHER" id="PTHR30386">
    <property type="entry name" value="MEMBRANE FUSION SUBUNIT OF EMRAB-TOLC MULTIDRUG EFFLUX PUMP"/>
    <property type="match status" value="1"/>
</dbReference>
<accession>A0A2P7BH85</accession>
<gene>
    <name evidence="5" type="ORF">CU103_04300</name>
</gene>
<proteinExistence type="predicted"/>
<keyword evidence="1" id="KW-0175">Coiled coil</keyword>
<protein>
    <submittedName>
        <fullName evidence="5">Hemolysin secretion protein D</fullName>
    </submittedName>
</protein>
<feature type="coiled-coil region" evidence="1">
    <location>
        <begin position="155"/>
        <end position="182"/>
    </location>
</feature>
<dbReference type="RefSeq" id="WP_106662712.1">
    <property type="nucleotide sequence ID" value="NZ_PGGM01000002.1"/>
</dbReference>
<dbReference type="Pfam" id="PF25954">
    <property type="entry name" value="Beta-barrel_RND_2"/>
    <property type="match status" value="1"/>
</dbReference>
<feature type="domain" description="Multidrug resistance protein MdtA-like barrel-sandwich hybrid" evidence="3">
    <location>
        <begin position="52"/>
        <end position="245"/>
    </location>
</feature>
<dbReference type="Proteomes" id="UP000241764">
    <property type="component" value="Unassembled WGS sequence"/>
</dbReference>
<keyword evidence="2" id="KW-1133">Transmembrane helix</keyword>
<feature type="domain" description="CusB-like beta-barrel" evidence="4">
    <location>
        <begin position="249"/>
        <end position="292"/>
    </location>
</feature>
<dbReference type="Gene3D" id="2.40.50.100">
    <property type="match status" value="1"/>
</dbReference>
<dbReference type="InterPro" id="IPR058792">
    <property type="entry name" value="Beta-barrel_RND_2"/>
</dbReference>
<dbReference type="EMBL" id="PGGM01000002">
    <property type="protein sequence ID" value="PSH65844.1"/>
    <property type="molecule type" value="Genomic_DNA"/>
</dbReference>
<dbReference type="Pfam" id="PF25917">
    <property type="entry name" value="BSH_RND"/>
    <property type="match status" value="1"/>
</dbReference>
<dbReference type="OrthoDB" id="9811754at2"/>
<evidence type="ECO:0000259" key="3">
    <source>
        <dbReference type="Pfam" id="PF25917"/>
    </source>
</evidence>
<dbReference type="PANTHER" id="PTHR30386:SF24">
    <property type="entry name" value="MULTIDRUG RESISTANCE EFFLUX PUMP"/>
    <property type="match status" value="1"/>
</dbReference>
<evidence type="ECO:0000313" key="6">
    <source>
        <dbReference type="Proteomes" id="UP000241764"/>
    </source>
</evidence>
<name>A0A2P7BH85_9HYPH</name>
<evidence type="ECO:0000259" key="4">
    <source>
        <dbReference type="Pfam" id="PF25954"/>
    </source>
</evidence>
<keyword evidence="2" id="KW-0812">Transmembrane</keyword>
<evidence type="ECO:0000256" key="2">
    <source>
        <dbReference type="SAM" id="Phobius"/>
    </source>
</evidence>
<keyword evidence="6" id="KW-1185">Reference proteome</keyword>
<dbReference type="Gene3D" id="1.10.287.470">
    <property type="entry name" value="Helix hairpin bin"/>
    <property type="match status" value="2"/>
</dbReference>
<keyword evidence="2" id="KW-0472">Membrane</keyword>
<feature type="transmembrane region" description="Helical" evidence="2">
    <location>
        <begin position="9"/>
        <end position="28"/>
    </location>
</feature>
<comment type="caution">
    <text evidence="5">The sequence shown here is derived from an EMBL/GenBank/DDBJ whole genome shotgun (WGS) entry which is preliminary data.</text>
</comment>
<evidence type="ECO:0000313" key="5">
    <source>
        <dbReference type="EMBL" id="PSH65844.1"/>
    </source>
</evidence>
<evidence type="ECO:0000256" key="1">
    <source>
        <dbReference type="SAM" id="Coils"/>
    </source>
</evidence>
<dbReference type="InterPro" id="IPR058625">
    <property type="entry name" value="MdtA-like_BSH"/>
</dbReference>
<dbReference type="Gene3D" id="2.40.30.170">
    <property type="match status" value="1"/>
</dbReference>
<dbReference type="AlphaFoldDB" id="A0A2P7BH85"/>
<reference evidence="6" key="1">
    <citation type="submission" date="2017-11" db="EMBL/GenBank/DDBJ databases">
        <authorList>
            <person name="Kuznetsova I."/>
            <person name="Sazanova A."/>
            <person name="Chirak E."/>
            <person name="Safronova V."/>
            <person name="Willems A."/>
        </authorList>
    </citation>
    <scope>NUCLEOTIDE SEQUENCE [LARGE SCALE GENOMIC DNA]</scope>
    <source>
        <strain evidence="6">CCBAU 03422</strain>
    </source>
</reference>
<sequence>MSRYLRHSATLVAVLAGIAGLVLVLYAWRLPPFHSKIETTENAYVKGYVTLISPQLSGYIVDVPVQDYNHVKAGQLLAKIDDRIFAQKLDQAKATLAASQAALDNSTQQQRVAEARIGSSQAQLDSAAAGLKRSQANWSRIEPLAHQGVMTKSDAEQSETTLQQAQSSVTQAKAALEVSRQDLETIKVSRGSLEAAVAGAQAAVKLAEIDLANTSIVAPRDGTVGEVGVKLGQYVSAGTQLMAIVPQDVWVIANFKETQLSNIAPGQPVTFTVDALNRQSLRGHVERFSPAAGSEFSVLKPDNATGNFTKVAQRISVRIAVDPDQQLAKSLAPGMSVVVRTELGGAS</sequence>
<dbReference type="SUPFAM" id="SSF111369">
    <property type="entry name" value="HlyD-like secretion proteins"/>
    <property type="match status" value="3"/>
</dbReference>
<dbReference type="InterPro" id="IPR050739">
    <property type="entry name" value="MFP"/>
</dbReference>
<organism evidence="5 6">
    <name type="scientific">Phyllobacterium sophorae</name>
    <dbReference type="NCBI Taxonomy" id="1520277"/>
    <lineage>
        <taxon>Bacteria</taxon>
        <taxon>Pseudomonadati</taxon>
        <taxon>Pseudomonadota</taxon>
        <taxon>Alphaproteobacteria</taxon>
        <taxon>Hyphomicrobiales</taxon>
        <taxon>Phyllobacteriaceae</taxon>
        <taxon>Phyllobacterium</taxon>
    </lineage>
</organism>